<dbReference type="InterPro" id="IPR008476">
    <property type="entry name" value="PBDC1_metazoa/fungi"/>
</dbReference>
<dbReference type="AlphaFoldDB" id="A0A4T0FL95"/>
<dbReference type="Proteomes" id="UP000310189">
    <property type="component" value="Unassembled WGS sequence"/>
</dbReference>
<dbReference type="OrthoDB" id="10248897at2759"/>
<dbReference type="GO" id="GO:0005737">
    <property type="term" value="C:cytoplasm"/>
    <property type="evidence" value="ECO:0007669"/>
    <property type="project" value="UniProtKB-SubCell"/>
</dbReference>
<comment type="subcellular location">
    <subcellularLocation>
        <location evidence="1">Cytoplasm</location>
    </subcellularLocation>
</comment>
<reference evidence="6 7" key="1">
    <citation type="submission" date="2019-03" db="EMBL/GenBank/DDBJ databases">
        <title>Sequencing 23 genomes of Wallemia ichthyophaga.</title>
        <authorList>
            <person name="Gostincar C."/>
        </authorList>
    </citation>
    <scope>NUCLEOTIDE SEQUENCE [LARGE SCALE GENOMIC DNA]</scope>
    <source>
        <strain evidence="6 7">EXF-5753</strain>
    </source>
</reference>
<dbReference type="PANTHER" id="PTHR13410:SF9">
    <property type="entry name" value="PROTEIN PBDC1"/>
    <property type="match status" value="1"/>
</dbReference>
<evidence type="ECO:0000256" key="3">
    <source>
        <dbReference type="ARBA" id="ARBA00061201"/>
    </source>
</evidence>
<sequence>MSDVPAPRSFKAETAENLDDIEKQWAVKAVEQSDVYWNIITKIKPSLLKLTPIDDEIYESFQQNFPELQGDKVTKLNENDMKSAKGKEKWRNWIMPFEKRVEFYNFGTLLRIDANGEYDQSNSMFVTRMQFYAIEIARNRLGINDKIYEQAQASK</sequence>
<accession>A0A4T0FL95</accession>
<comment type="similarity">
    <text evidence="3">Belongs to the PBDC1 family.</text>
</comment>
<evidence type="ECO:0000256" key="2">
    <source>
        <dbReference type="ARBA" id="ARBA00022490"/>
    </source>
</evidence>
<evidence type="ECO:0000259" key="5">
    <source>
        <dbReference type="Pfam" id="PF04669"/>
    </source>
</evidence>
<evidence type="ECO:0000313" key="7">
    <source>
        <dbReference type="Proteomes" id="UP000310189"/>
    </source>
</evidence>
<comment type="caution">
    <text evidence="6">The sequence shown here is derived from an EMBL/GenBank/DDBJ whole genome shotgun (WGS) entry which is preliminary data.</text>
</comment>
<evidence type="ECO:0000256" key="4">
    <source>
        <dbReference type="ARBA" id="ARBA00069779"/>
    </source>
</evidence>
<keyword evidence="7" id="KW-1185">Reference proteome</keyword>
<dbReference type="FunFam" id="1.10.3560.10:FF:000001">
    <property type="entry name" value="Protein PBDC1 homolog"/>
    <property type="match status" value="1"/>
</dbReference>
<dbReference type="InterPro" id="IPR021148">
    <property type="entry name" value="Polysacc_synth_dom"/>
</dbReference>
<dbReference type="PANTHER" id="PTHR13410">
    <property type="entry name" value="PROTEIN PBDC1"/>
    <property type="match status" value="1"/>
</dbReference>
<dbReference type="Gene3D" id="1.10.3560.10">
    <property type="entry name" value="yst0336 like domain"/>
    <property type="match status" value="1"/>
</dbReference>
<gene>
    <name evidence="6" type="ORF">E3P99_03149</name>
</gene>
<organism evidence="6 7">
    <name type="scientific">Wallemia hederae</name>
    <dbReference type="NCBI Taxonomy" id="1540922"/>
    <lineage>
        <taxon>Eukaryota</taxon>
        <taxon>Fungi</taxon>
        <taxon>Dikarya</taxon>
        <taxon>Basidiomycota</taxon>
        <taxon>Wallemiomycotina</taxon>
        <taxon>Wallemiomycetes</taxon>
        <taxon>Wallemiales</taxon>
        <taxon>Wallemiaceae</taxon>
        <taxon>Wallemia</taxon>
    </lineage>
</organism>
<name>A0A4T0FL95_9BASI</name>
<dbReference type="Pfam" id="PF04669">
    <property type="entry name" value="PBDC1"/>
    <property type="match status" value="1"/>
</dbReference>
<dbReference type="InterPro" id="IPR023139">
    <property type="entry name" value="PBDC1-like_dom_sf"/>
</dbReference>
<keyword evidence="2" id="KW-0963">Cytoplasm</keyword>
<evidence type="ECO:0000313" key="6">
    <source>
        <dbReference type="EMBL" id="TIA87496.1"/>
    </source>
</evidence>
<proteinExistence type="inferred from homology"/>
<feature type="domain" description="Polysaccharide biosynthesis" evidence="5">
    <location>
        <begin position="21"/>
        <end position="149"/>
    </location>
</feature>
<evidence type="ECO:0000256" key="1">
    <source>
        <dbReference type="ARBA" id="ARBA00004496"/>
    </source>
</evidence>
<dbReference type="EMBL" id="SPNW01000054">
    <property type="protein sequence ID" value="TIA87496.1"/>
    <property type="molecule type" value="Genomic_DNA"/>
</dbReference>
<protein>
    <recommendedName>
        <fullName evidence="4">Protein PBDC1 homolog</fullName>
    </recommendedName>
</protein>